<evidence type="ECO:0000313" key="4">
    <source>
        <dbReference type="EMBL" id="PBK63895.1"/>
    </source>
</evidence>
<gene>
    <name evidence="4" type="ORF">ARMSODRAFT_962650</name>
</gene>
<dbReference type="SUPFAM" id="SSF51430">
    <property type="entry name" value="NAD(P)-linked oxidoreductase"/>
    <property type="match status" value="1"/>
</dbReference>
<dbReference type="GO" id="GO:0016491">
    <property type="term" value="F:oxidoreductase activity"/>
    <property type="evidence" value="ECO:0007669"/>
    <property type="project" value="UniProtKB-KW"/>
</dbReference>
<dbReference type="CDD" id="cd19079">
    <property type="entry name" value="AKR_EcYajO-like"/>
    <property type="match status" value="1"/>
</dbReference>
<keyword evidence="1" id="KW-0521">NADP</keyword>
<evidence type="ECO:0000256" key="2">
    <source>
        <dbReference type="ARBA" id="ARBA00023002"/>
    </source>
</evidence>
<dbReference type="Proteomes" id="UP000218334">
    <property type="component" value="Unassembled WGS sequence"/>
</dbReference>
<evidence type="ECO:0000256" key="1">
    <source>
        <dbReference type="ARBA" id="ARBA00022857"/>
    </source>
</evidence>
<dbReference type="InterPro" id="IPR050523">
    <property type="entry name" value="AKR_Detox_Biosynth"/>
</dbReference>
<dbReference type="Pfam" id="PF00248">
    <property type="entry name" value="Aldo_ket_red"/>
    <property type="match status" value="1"/>
</dbReference>
<keyword evidence="5" id="KW-1185">Reference proteome</keyword>
<reference evidence="5" key="1">
    <citation type="journal article" date="2017" name="Nat. Ecol. Evol.">
        <title>Genome expansion and lineage-specific genetic innovations in the forest pathogenic fungi Armillaria.</title>
        <authorList>
            <person name="Sipos G."/>
            <person name="Prasanna A.N."/>
            <person name="Walter M.C."/>
            <person name="O'Connor E."/>
            <person name="Balint B."/>
            <person name="Krizsan K."/>
            <person name="Kiss B."/>
            <person name="Hess J."/>
            <person name="Varga T."/>
            <person name="Slot J."/>
            <person name="Riley R."/>
            <person name="Boka B."/>
            <person name="Rigling D."/>
            <person name="Barry K."/>
            <person name="Lee J."/>
            <person name="Mihaltcheva S."/>
            <person name="LaButti K."/>
            <person name="Lipzen A."/>
            <person name="Waldron R."/>
            <person name="Moloney N.M."/>
            <person name="Sperisen C."/>
            <person name="Kredics L."/>
            <person name="Vagvoelgyi C."/>
            <person name="Patrignani A."/>
            <person name="Fitzpatrick D."/>
            <person name="Nagy I."/>
            <person name="Doyle S."/>
            <person name="Anderson J.B."/>
            <person name="Grigoriev I.V."/>
            <person name="Gueldener U."/>
            <person name="Muensterkoetter M."/>
            <person name="Nagy L.G."/>
        </authorList>
    </citation>
    <scope>NUCLEOTIDE SEQUENCE [LARGE SCALE GENOMIC DNA]</scope>
    <source>
        <strain evidence="5">28-4</strain>
    </source>
</reference>
<name>A0A2H3AZ27_9AGAR</name>
<sequence>MSTKAEYARLGKSGLRVSVPMLGAMSIGNPQWNPICLPEDKAFPLLKAAWDLGVTTWDTANMYSNGESETIIGKFIKQNNIPRNNLVLVTKIRFLVDHEQPTTITSFFRPELKDSRDYVNHGGLSRTAIFNQVDACLERLQTNYIDVLLIHMADDETPYEETMCALNDLVRSGKVRYIGASNVRAWQFIEMNNVAQLNGWTQFSCVQVEHSLLFRTEELELFAYCKYKGIGIMAYSPLMDGNLARPLGIETARIKLVKGTIFEKPVTESDVKIIKRVIELAEKHSWKMSQVALAWSRTKVSSPVVGANSAERLNEAIVKGKVLTDEEIKYLEEPYQAKPPRY</sequence>
<dbReference type="InterPro" id="IPR036812">
    <property type="entry name" value="NAD(P)_OxRdtase_dom_sf"/>
</dbReference>
<dbReference type="InterPro" id="IPR023210">
    <property type="entry name" value="NADP_OxRdtase_dom"/>
</dbReference>
<dbReference type="FunFam" id="3.20.20.100:FF:000004">
    <property type="entry name" value="Oxidoreductase, aldo/keto reductase"/>
    <property type="match status" value="1"/>
</dbReference>
<keyword evidence="2" id="KW-0560">Oxidoreductase</keyword>
<dbReference type="PANTHER" id="PTHR43364:SF9">
    <property type="entry name" value="OXIDOREDUCTASE"/>
    <property type="match status" value="1"/>
</dbReference>
<protein>
    <submittedName>
        <fullName evidence="4">Aldo/keto reductase</fullName>
    </submittedName>
</protein>
<dbReference type="GO" id="GO:0005829">
    <property type="term" value="C:cytosol"/>
    <property type="evidence" value="ECO:0007669"/>
    <property type="project" value="UniProtKB-ARBA"/>
</dbReference>
<organism evidence="4 5">
    <name type="scientific">Armillaria solidipes</name>
    <dbReference type="NCBI Taxonomy" id="1076256"/>
    <lineage>
        <taxon>Eukaryota</taxon>
        <taxon>Fungi</taxon>
        <taxon>Dikarya</taxon>
        <taxon>Basidiomycota</taxon>
        <taxon>Agaricomycotina</taxon>
        <taxon>Agaricomycetes</taxon>
        <taxon>Agaricomycetidae</taxon>
        <taxon>Agaricales</taxon>
        <taxon>Marasmiineae</taxon>
        <taxon>Physalacriaceae</taxon>
        <taxon>Armillaria</taxon>
    </lineage>
</organism>
<feature type="domain" description="NADP-dependent oxidoreductase" evidence="3">
    <location>
        <begin position="22"/>
        <end position="333"/>
    </location>
</feature>
<evidence type="ECO:0000313" key="5">
    <source>
        <dbReference type="Proteomes" id="UP000218334"/>
    </source>
</evidence>
<dbReference type="AlphaFoldDB" id="A0A2H3AZ27"/>
<evidence type="ECO:0000259" key="3">
    <source>
        <dbReference type="Pfam" id="PF00248"/>
    </source>
</evidence>
<dbReference type="PANTHER" id="PTHR43364">
    <property type="entry name" value="NADH-SPECIFIC METHYLGLYOXAL REDUCTASE-RELATED"/>
    <property type="match status" value="1"/>
</dbReference>
<dbReference type="EMBL" id="KZ293455">
    <property type="protein sequence ID" value="PBK63895.1"/>
    <property type="molecule type" value="Genomic_DNA"/>
</dbReference>
<proteinExistence type="predicted"/>
<dbReference type="STRING" id="1076256.A0A2H3AZ27"/>
<accession>A0A2H3AZ27</accession>
<dbReference type="Gene3D" id="3.20.20.100">
    <property type="entry name" value="NADP-dependent oxidoreductase domain"/>
    <property type="match status" value="1"/>
</dbReference>